<evidence type="ECO:0000259" key="2">
    <source>
        <dbReference type="Pfam" id="PF01266"/>
    </source>
</evidence>
<protein>
    <submittedName>
        <fullName evidence="3">FAD dependent oxidoreductase</fullName>
    </submittedName>
</protein>
<dbReference type="OrthoDB" id="429143at2759"/>
<feature type="compositionally biased region" description="Acidic residues" evidence="1">
    <location>
        <begin position="440"/>
        <end position="462"/>
    </location>
</feature>
<dbReference type="InterPro" id="IPR006076">
    <property type="entry name" value="FAD-dep_OxRdtase"/>
</dbReference>
<dbReference type="GO" id="GO:0005737">
    <property type="term" value="C:cytoplasm"/>
    <property type="evidence" value="ECO:0007669"/>
    <property type="project" value="TreeGrafter"/>
</dbReference>
<dbReference type="PANTHER" id="PTHR13847">
    <property type="entry name" value="SARCOSINE DEHYDROGENASE-RELATED"/>
    <property type="match status" value="1"/>
</dbReference>
<evidence type="ECO:0000256" key="1">
    <source>
        <dbReference type="SAM" id="MobiDB-lite"/>
    </source>
</evidence>
<sequence length="587" mass="63362">MEERSHIPVNPPIPNPLPSYWQTPPSPLANILSPPSAHNDLEEPYDYAIIGSGISGAMTAYNLLFNPPKQPTTTTSPSPPPPRVIMLEARTLCSGATGRNGGHTKAASYRTYLHHKSTHGKSEALKIARLEYDNIRATHKLAQELGIECDNQRCNTVDLIYDRETFEAGKKAIRELRADADEEERALGGMAWYRIYDPSPSDHDEDGMTPLSAITQKFYVKERNTNPSPLIPAPDSSEGEGRRRRGEKLVGAIEYTAGRINAYAFTTSILSMCVTQKKLKILTNTPVLSISSSSSPSSSPTLLHTLQTPTNPTSPTITTKTLILATNAYTASLLPSPFQTHIVPLRGQITAQQFSTRHNSPHPSVLPRTYSFIYKNGYEYMISRNEPSDGTQHIIIGGGLGRLPEMAGEFGGVDDGALNADVSAYLRGVLGGYFGFSKNDDDDDNDENGLDGEEGLVGGDDGELEEQQQQYQVLNEWTGIMGATTDGLPFVGEVPGRRGVWVLAGFNGHGMVLCLKCAEAVVGMVRAGGGEGEEEVETVREWFPRCFGVTRERVEGAVFKGRVDMDGGVGSGDMAGKGGGGGCGVVV</sequence>
<feature type="region of interest" description="Disordered" evidence="1">
    <location>
        <begin position="223"/>
        <end position="245"/>
    </location>
</feature>
<reference evidence="3 4" key="1">
    <citation type="journal article" date="2018" name="Sci. Rep.">
        <title>Comparative genomics provides insights into the lifestyle and reveals functional heterogeneity of dark septate endophytic fungi.</title>
        <authorList>
            <person name="Knapp D.G."/>
            <person name="Nemeth J.B."/>
            <person name="Barry K."/>
            <person name="Hainaut M."/>
            <person name="Henrissat B."/>
            <person name="Johnson J."/>
            <person name="Kuo A."/>
            <person name="Lim J.H.P."/>
            <person name="Lipzen A."/>
            <person name="Nolan M."/>
            <person name="Ohm R.A."/>
            <person name="Tamas L."/>
            <person name="Grigoriev I.V."/>
            <person name="Spatafora J.W."/>
            <person name="Nagy L.G."/>
            <person name="Kovacs G.M."/>
        </authorList>
    </citation>
    <scope>NUCLEOTIDE SEQUENCE [LARGE SCALE GENOMIC DNA]</scope>
    <source>
        <strain evidence="3 4">DSE2036</strain>
    </source>
</reference>
<organism evidence="3 4">
    <name type="scientific">Periconia macrospinosa</name>
    <dbReference type="NCBI Taxonomy" id="97972"/>
    <lineage>
        <taxon>Eukaryota</taxon>
        <taxon>Fungi</taxon>
        <taxon>Dikarya</taxon>
        <taxon>Ascomycota</taxon>
        <taxon>Pezizomycotina</taxon>
        <taxon>Dothideomycetes</taxon>
        <taxon>Pleosporomycetidae</taxon>
        <taxon>Pleosporales</taxon>
        <taxon>Massarineae</taxon>
        <taxon>Periconiaceae</taxon>
        <taxon>Periconia</taxon>
    </lineage>
</organism>
<evidence type="ECO:0000313" key="3">
    <source>
        <dbReference type="EMBL" id="PVI00920.1"/>
    </source>
</evidence>
<feature type="domain" description="FAD dependent oxidoreductase" evidence="2">
    <location>
        <begin position="46"/>
        <end position="522"/>
    </location>
</feature>
<name>A0A2V1DVR1_9PLEO</name>
<dbReference type="Proteomes" id="UP000244855">
    <property type="component" value="Unassembled WGS sequence"/>
</dbReference>
<feature type="region of interest" description="Disordered" evidence="1">
    <location>
        <begin position="438"/>
        <end position="462"/>
    </location>
</feature>
<dbReference type="AlphaFoldDB" id="A0A2V1DVR1"/>
<keyword evidence="4" id="KW-1185">Reference proteome</keyword>
<dbReference type="Gene3D" id="3.50.50.60">
    <property type="entry name" value="FAD/NAD(P)-binding domain"/>
    <property type="match status" value="3"/>
</dbReference>
<feature type="region of interest" description="Disordered" evidence="1">
    <location>
        <begin position="1"/>
        <end position="21"/>
    </location>
</feature>
<accession>A0A2V1DVR1</accession>
<proteinExistence type="predicted"/>
<feature type="region of interest" description="Disordered" evidence="1">
    <location>
        <begin position="290"/>
        <end position="314"/>
    </location>
</feature>
<dbReference type="Gene3D" id="3.30.9.10">
    <property type="entry name" value="D-Amino Acid Oxidase, subunit A, domain 2"/>
    <property type="match status" value="3"/>
</dbReference>
<dbReference type="InterPro" id="IPR036188">
    <property type="entry name" value="FAD/NAD-bd_sf"/>
</dbReference>
<dbReference type="SUPFAM" id="SSF51905">
    <property type="entry name" value="FAD/NAD(P)-binding domain"/>
    <property type="match status" value="1"/>
</dbReference>
<evidence type="ECO:0000313" key="4">
    <source>
        <dbReference type="Proteomes" id="UP000244855"/>
    </source>
</evidence>
<dbReference type="PANTHER" id="PTHR13847:SF284">
    <property type="entry name" value="FAD DEPENDENT OXIDOREDUCTASE DOMAIN-CONTAINING PROTEIN"/>
    <property type="match status" value="1"/>
</dbReference>
<dbReference type="STRING" id="97972.A0A2V1DVR1"/>
<dbReference type="Pfam" id="PF01266">
    <property type="entry name" value="DAO"/>
    <property type="match status" value="1"/>
</dbReference>
<dbReference type="EMBL" id="KZ805366">
    <property type="protein sequence ID" value="PVI00920.1"/>
    <property type="molecule type" value="Genomic_DNA"/>
</dbReference>
<gene>
    <name evidence="3" type="ORF">DM02DRAFT_671694</name>
</gene>